<organism evidence="2 3">
    <name type="scientific">Meloidogyne hapla</name>
    <name type="common">Root-knot nematode worm</name>
    <dbReference type="NCBI Taxonomy" id="6305"/>
    <lineage>
        <taxon>Eukaryota</taxon>
        <taxon>Metazoa</taxon>
        <taxon>Ecdysozoa</taxon>
        <taxon>Nematoda</taxon>
        <taxon>Chromadorea</taxon>
        <taxon>Rhabditida</taxon>
        <taxon>Tylenchina</taxon>
        <taxon>Tylenchomorpha</taxon>
        <taxon>Tylenchoidea</taxon>
        <taxon>Meloidogynidae</taxon>
        <taxon>Meloidogyninae</taxon>
        <taxon>Meloidogyne</taxon>
    </lineage>
</organism>
<evidence type="ECO:0000256" key="1">
    <source>
        <dbReference type="SAM" id="MobiDB-lite"/>
    </source>
</evidence>
<name>A0A1I8BL77_MELHA</name>
<feature type="compositionally biased region" description="Polar residues" evidence="1">
    <location>
        <begin position="33"/>
        <end position="79"/>
    </location>
</feature>
<proteinExistence type="predicted"/>
<dbReference type="Proteomes" id="UP000095281">
    <property type="component" value="Unplaced"/>
</dbReference>
<protein>
    <submittedName>
        <fullName evidence="3">Uncharacterized protein</fullName>
    </submittedName>
</protein>
<evidence type="ECO:0000313" key="2">
    <source>
        <dbReference type="Proteomes" id="UP000095281"/>
    </source>
</evidence>
<dbReference type="WBParaSite" id="MhA1_Contig288.frz3.gene19">
    <property type="protein sequence ID" value="MhA1_Contig288.frz3.gene19"/>
    <property type="gene ID" value="MhA1_Contig288.frz3.gene19"/>
</dbReference>
<feature type="region of interest" description="Disordered" evidence="1">
    <location>
        <begin position="1"/>
        <end position="79"/>
    </location>
</feature>
<feature type="region of interest" description="Disordered" evidence="1">
    <location>
        <begin position="92"/>
        <end position="116"/>
    </location>
</feature>
<feature type="compositionally biased region" description="Polar residues" evidence="1">
    <location>
        <begin position="98"/>
        <end position="110"/>
    </location>
</feature>
<dbReference type="AlphaFoldDB" id="A0A1I8BL77"/>
<reference evidence="3" key="1">
    <citation type="submission" date="2016-11" db="UniProtKB">
        <authorList>
            <consortium name="WormBaseParasite"/>
        </authorList>
    </citation>
    <scope>IDENTIFICATION</scope>
</reference>
<accession>A0A1I8BL77</accession>
<sequence length="461" mass="52816">MNATSGDRLDSDTNVWTVVPGSRNKNADKKRNVNGQNINFSNAQKQNNLPYRQPCNNSSRRPHNNSFNHQQHRQPNNLSKMKKTEKYLQKKPLGQPDVFSNENSLVSSSAGAADKDENCSDKEITYANMAAKNVLAVKCNNQSSSGIYKKPSFIDLYSQLMGLRNSNDPTQHAGNVIKIMKAIHLDEFKPIIGELELSKHFDYEKVQTPESLLQKAKDFLKDGEVNFCAEAIWASFSCAVSTVFARIKINIGNHQATRVLNKFALFCYLPKQNCTFEKLDLLEVYEKANESHKFFYHYAPRPVLYENISAVEKYLKHYKSFNAELVGATLQSYRENDKFNQEFIETFGFLKYENEGVEHKDSIFGRKDVEFNVMAYGKSTYRGTLNVDAVQESIFSLKERTDLERIKSSIERVLRTKALEFGRSDIPIVEVDAFVKFVIGLAEKDIGTNKENDKDKYFYFF</sequence>
<evidence type="ECO:0000313" key="3">
    <source>
        <dbReference type="WBParaSite" id="MhA1_Contig288.frz3.gene19"/>
    </source>
</evidence>
<keyword evidence="2" id="KW-1185">Reference proteome</keyword>